<dbReference type="AlphaFoldDB" id="A0A975SN75"/>
<dbReference type="Proteomes" id="UP000683428">
    <property type="component" value="Chromosome"/>
</dbReference>
<reference evidence="2" key="1">
    <citation type="submission" date="2020-11" db="EMBL/GenBank/DDBJ databases">
        <title>Azospira inquinata sp. nov.</title>
        <authorList>
            <person name="Moe W.M."/>
            <person name="Mikes M.C."/>
        </authorList>
    </citation>
    <scope>NUCLEOTIDE SEQUENCE</scope>
    <source>
        <strain evidence="2">Azo-3</strain>
    </source>
</reference>
<organism evidence="2 3">
    <name type="scientific">Azospira inquinata</name>
    <dbReference type="NCBI Taxonomy" id="2785627"/>
    <lineage>
        <taxon>Bacteria</taxon>
        <taxon>Pseudomonadati</taxon>
        <taxon>Pseudomonadota</taxon>
        <taxon>Betaproteobacteria</taxon>
        <taxon>Rhodocyclales</taxon>
        <taxon>Rhodocyclaceae</taxon>
        <taxon>Azospira</taxon>
    </lineage>
</organism>
<dbReference type="InterPro" id="IPR012312">
    <property type="entry name" value="Hemerythrin-like"/>
</dbReference>
<evidence type="ECO:0000313" key="3">
    <source>
        <dbReference type="Proteomes" id="UP000683428"/>
    </source>
</evidence>
<dbReference type="RefSeq" id="WP_216127048.1">
    <property type="nucleotide sequence ID" value="NZ_CP064782.1"/>
</dbReference>
<accession>A0A975SN75</accession>
<evidence type="ECO:0000259" key="1">
    <source>
        <dbReference type="Pfam" id="PF01814"/>
    </source>
</evidence>
<name>A0A975SN75_9RHOO</name>
<evidence type="ECO:0000313" key="2">
    <source>
        <dbReference type="EMBL" id="QWT49435.1"/>
    </source>
</evidence>
<feature type="domain" description="Hemerythrin-like" evidence="1">
    <location>
        <begin position="10"/>
        <end position="122"/>
    </location>
</feature>
<keyword evidence="3" id="KW-1185">Reference proteome</keyword>
<protein>
    <submittedName>
        <fullName evidence="2">Hemerythrin domain-containing protein</fullName>
    </submittedName>
</protein>
<dbReference type="KEGG" id="aiq:Azoinq_02110"/>
<dbReference type="Pfam" id="PF01814">
    <property type="entry name" value="Hemerythrin"/>
    <property type="match status" value="1"/>
</dbReference>
<gene>
    <name evidence="2" type="ORF">Azoinq_02110</name>
</gene>
<proteinExistence type="predicted"/>
<sequence>MKRHAALLQLSREHHGALKLARKARLAAETGDDEAVLAAARLVVQEFPLTLDPHFLREELDLLPLLETGGEPLLADRTVADHKKLRQLAHALATQAERETLASFAHLLADHVRFEERELFEAVQALKPV</sequence>
<dbReference type="EMBL" id="CP064782">
    <property type="protein sequence ID" value="QWT49435.1"/>
    <property type="molecule type" value="Genomic_DNA"/>
</dbReference>